<organism evidence="1 3">
    <name type="scientific">[Clostridium] leptum DSM 753</name>
    <dbReference type="NCBI Taxonomy" id="428125"/>
    <lineage>
        <taxon>Bacteria</taxon>
        <taxon>Bacillati</taxon>
        <taxon>Bacillota</taxon>
        <taxon>Clostridia</taxon>
        <taxon>Eubacteriales</taxon>
        <taxon>Oscillospiraceae</taxon>
        <taxon>Oscillospiraceae incertae sedis</taxon>
    </lineage>
</organism>
<comment type="caution">
    <text evidence="1">The sequence shown here is derived from an EMBL/GenBank/DDBJ whole genome shotgun (WGS) entry which is preliminary data.</text>
</comment>
<reference evidence="2 4" key="3">
    <citation type="submission" date="2017-07" db="EMBL/GenBank/DDBJ databases">
        <title>Prevalence of linear plasmids in Cutibacterium (Propionibacterium) acnes isolates obtained from prostatic tissue.</title>
        <authorList>
            <person name="Davidsson S."/>
            <person name="Carlsson J."/>
            <person name="Molling P."/>
            <person name="Andren O."/>
            <person name="Andersson S.-O."/>
            <person name="Brzuszkiewicz E."/>
            <person name="Poehlein A."/>
            <person name="Al-Zeer M."/>
            <person name="Brinkmann V."/>
            <person name="Scavenius C."/>
            <person name="Nazipi S."/>
            <person name="Soderquist B."/>
            <person name="Bruggemann H."/>
        </authorList>
    </citation>
    <scope>NUCLEOTIDE SEQUENCE [LARGE SCALE GENOMIC DNA]</scope>
    <source>
        <strain evidence="2 4">DSM 753</strain>
    </source>
</reference>
<reference evidence="1 3" key="1">
    <citation type="submission" date="2007-08" db="EMBL/GenBank/DDBJ databases">
        <title>Draft genome sequence of Clostridium leptum (DSM 753).</title>
        <authorList>
            <person name="Sudarsanam P."/>
            <person name="Ley R."/>
            <person name="Guruge J."/>
            <person name="Turnbaugh P.J."/>
            <person name="Mahowald M."/>
            <person name="Liep D."/>
            <person name="Gordon J."/>
        </authorList>
    </citation>
    <scope>NUCLEOTIDE SEQUENCE [LARGE SCALE GENOMIC DNA]</scope>
    <source>
        <strain evidence="1 3">DSM 753</strain>
    </source>
</reference>
<evidence type="ECO:0000313" key="2">
    <source>
        <dbReference type="EMBL" id="PEQ23899.1"/>
    </source>
</evidence>
<accession>A7VVB3</accession>
<sequence>MDRRKKQKEIFFTGFCVTLILAAALGAFLCVDNTLSAEGFDGGGFARSALSLWDHAEQWVGAIGGTIKIGAERIVNFLKHFFQQLGNLLHCVGSVL</sequence>
<evidence type="ECO:0000313" key="1">
    <source>
        <dbReference type="EMBL" id="EDO60912.1"/>
    </source>
</evidence>
<evidence type="ECO:0000313" key="3">
    <source>
        <dbReference type="Proteomes" id="UP000003490"/>
    </source>
</evidence>
<dbReference type="HOGENOM" id="CLU_2354813_0_0_9"/>
<keyword evidence="4" id="KW-1185">Reference proteome</keyword>
<dbReference type="EMBL" id="ABCB02000019">
    <property type="protein sequence ID" value="EDO60912.1"/>
    <property type="molecule type" value="Genomic_DNA"/>
</dbReference>
<protein>
    <submittedName>
        <fullName evidence="1">Uncharacterized protein</fullName>
    </submittedName>
</protein>
<dbReference type="Proteomes" id="UP000220611">
    <property type="component" value="Unassembled WGS sequence"/>
</dbReference>
<proteinExistence type="predicted"/>
<dbReference type="AlphaFoldDB" id="A7VVB3"/>
<evidence type="ECO:0000313" key="4">
    <source>
        <dbReference type="Proteomes" id="UP000220611"/>
    </source>
</evidence>
<name>A7VVB3_9FIRM</name>
<reference evidence="1 3" key="2">
    <citation type="submission" date="2007-08" db="EMBL/GenBank/DDBJ databases">
        <authorList>
            <person name="Fulton L."/>
            <person name="Clifton S."/>
            <person name="Fulton B."/>
            <person name="Xu J."/>
            <person name="Minx P."/>
            <person name="Pepin K.H."/>
            <person name="Johnson M."/>
            <person name="Thiruvilangam P."/>
            <person name="Bhonagiri V."/>
            <person name="Nash W.E."/>
            <person name="Wang C."/>
            <person name="Mardis E.R."/>
            <person name="Wilson R.K."/>
        </authorList>
    </citation>
    <scope>NUCLEOTIDE SEQUENCE [LARGE SCALE GENOMIC DNA]</scope>
    <source>
        <strain evidence="1 3">DSM 753</strain>
    </source>
</reference>
<dbReference type="Proteomes" id="UP000003490">
    <property type="component" value="Unassembled WGS sequence"/>
</dbReference>
<dbReference type="EMBL" id="NOXF01000009">
    <property type="protein sequence ID" value="PEQ23899.1"/>
    <property type="molecule type" value="Genomic_DNA"/>
</dbReference>
<gene>
    <name evidence="2" type="ORF">CH238_10965</name>
    <name evidence="1" type="ORF">CLOLEP_02524</name>
</gene>